<keyword evidence="2" id="KW-1185">Reference proteome</keyword>
<gene>
    <name evidence="1" type="ORF">M9H77_06983</name>
</gene>
<evidence type="ECO:0000313" key="2">
    <source>
        <dbReference type="Proteomes" id="UP001060085"/>
    </source>
</evidence>
<evidence type="ECO:0000313" key="1">
    <source>
        <dbReference type="EMBL" id="KAI5676033.1"/>
    </source>
</evidence>
<comment type="caution">
    <text evidence="1">The sequence shown here is derived from an EMBL/GenBank/DDBJ whole genome shotgun (WGS) entry which is preliminary data.</text>
</comment>
<name>A0ACC0BU18_CATRO</name>
<proteinExistence type="predicted"/>
<dbReference type="Proteomes" id="UP001060085">
    <property type="component" value="Linkage Group LG02"/>
</dbReference>
<sequence length="210" mass="22652">MRDGGSGSGETHRWFYILHRASVEENTWRNSTSIRVGIRRAVCGFPFRGVLAKILRGSTEGRGGATALGAPLPDDLQLMAIVSGGLDHGRLCRADSDAAHLRVESSRATTELPPCCLEVEQRIIRRVEAVVSSVYAAFDKHMRWFTEQSHLSYTPTPPMMDIVKDVVDVVPSTSSSTAAAAETSDARVSSSTPPPPSAPFSSDVSDPKDL</sequence>
<organism evidence="1 2">
    <name type="scientific">Catharanthus roseus</name>
    <name type="common">Madagascar periwinkle</name>
    <name type="synonym">Vinca rosea</name>
    <dbReference type="NCBI Taxonomy" id="4058"/>
    <lineage>
        <taxon>Eukaryota</taxon>
        <taxon>Viridiplantae</taxon>
        <taxon>Streptophyta</taxon>
        <taxon>Embryophyta</taxon>
        <taxon>Tracheophyta</taxon>
        <taxon>Spermatophyta</taxon>
        <taxon>Magnoliopsida</taxon>
        <taxon>eudicotyledons</taxon>
        <taxon>Gunneridae</taxon>
        <taxon>Pentapetalae</taxon>
        <taxon>asterids</taxon>
        <taxon>lamiids</taxon>
        <taxon>Gentianales</taxon>
        <taxon>Apocynaceae</taxon>
        <taxon>Rauvolfioideae</taxon>
        <taxon>Vinceae</taxon>
        <taxon>Catharanthinae</taxon>
        <taxon>Catharanthus</taxon>
    </lineage>
</organism>
<protein>
    <submittedName>
        <fullName evidence="1">Uncharacterized protein</fullName>
    </submittedName>
</protein>
<accession>A0ACC0BU18</accession>
<reference evidence="2" key="1">
    <citation type="journal article" date="2023" name="Nat. Plants">
        <title>Single-cell RNA sequencing provides a high-resolution roadmap for understanding the multicellular compartmentation of specialized metabolism.</title>
        <authorList>
            <person name="Sun S."/>
            <person name="Shen X."/>
            <person name="Li Y."/>
            <person name="Li Y."/>
            <person name="Wang S."/>
            <person name="Li R."/>
            <person name="Zhang H."/>
            <person name="Shen G."/>
            <person name="Guo B."/>
            <person name="Wei J."/>
            <person name="Xu J."/>
            <person name="St-Pierre B."/>
            <person name="Chen S."/>
            <person name="Sun C."/>
        </authorList>
    </citation>
    <scope>NUCLEOTIDE SEQUENCE [LARGE SCALE GENOMIC DNA]</scope>
</reference>
<dbReference type="EMBL" id="CM044702">
    <property type="protein sequence ID" value="KAI5676033.1"/>
    <property type="molecule type" value="Genomic_DNA"/>
</dbReference>